<feature type="transmembrane region" description="Helical" evidence="2">
    <location>
        <begin position="12"/>
        <end position="28"/>
    </location>
</feature>
<accession>A0ABY5K799</accession>
<reference evidence="3 4" key="1">
    <citation type="submission" date="2022-07" db="EMBL/GenBank/DDBJ databases">
        <title>Novel species in genus cellulomonas.</title>
        <authorList>
            <person name="Ye L."/>
        </authorList>
    </citation>
    <scope>NUCLEOTIDE SEQUENCE [LARGE SCALE GENOMIC DNA]</scope>
    <source>
        <strain evidence="4">zg-Y908</strain>
    </source>
</reference>
<gene>
    <name evidence="3" type="ORF">NP075_02650</name>
</gene>
<evidence type="ECO:0000256" key="2">
    <source>
        <dbReference type="SAM" id="Phobius"/>
    </source>
</evidence>
<dbReference type="Proteomes" id="UP001317322">
    <property type="component" value="Chromosome"/>
</dbReference>
<keyword evidence="2" id="KW-0812">Transmembrane</keyword>
<keyword evidence="4" id="KW-1185">Reference proteome</keyword>
<name>A0ABY5K799_9CELL</name>
<feature type="region of interest" description="Disordered" evidence="1">
    <location>
        <begin position="71"/>
        <end position="96"/>
    </location>
</feature>
<dbReference type="EMBL" id="CP101989">
    <property type="protein sequence ID" value="UUI65658.1"/>
    <property type="molecule type" value="Genomic_DNA"/>
</dbReference>
<organism evidence="3 4">
    <name type="scientific">Cellulomonas wangsupingiae</name>
    <dbReference type="NCBI Taxonomy" id="2968085"/>
    <lineage>
        <taxon>Bacteria</taxon>
        <taxon>Bacillati</taxon>
        <taxon>Actinomycetota</taxon>
        <taxon>Actinomycetes</taxon>
        <taxon>Micrococcales</taxon>
        <taxon>Cellulomonadaceae</taxon>
        <taxon>Cellulomonas</taxon>
    </lineage>
</organism>
<proteinExistence type="predicted"/>
<protein>
    <submittedName>
        <fullName evidence="3">Uncharacterized protein</fullName>
    </submittedName>
</protein>
<evidence type="ECO:0000313" key="3">
    <source>
        <dbReference type="EMBL" id="UUI65658.1"/>
    </source>
</evidence>
<dbReference type="RefSeq" id="WP_227566315.1">
    <property type="nucleotide sequence ID" value="NZ_CP101989.1"/>
</dbReference>
<keyword evidence="2" id="KW-1133">Transmembrane helix</keyword>
<keyword evidence="2" id="KW-0472">Membrane</keyword>
<evidence type="ECO:0000256" key="1">
    <source>
        <dbReference type="SAM" id="MobiDB-lite"/>
    </source>
</evidence>
<evidence type="ECO:0000313" key="4">
    <source>
        <dbReference type="Proteomes" id="UP001317322"/>
    </source>
</evidence>
<feature type="transmembrane region" description="Helical" evidence="2">
    <location>
        <begin position="48"/>
        <end position="69"/>
    </location>
</feature>
<sequence length="96" mass="9878">MTRESVGRLRWVLPYPLLWLAVVLARGATDGWVPYGFLLPAHGSGSLAVHVVALLGALVAAGALVWAASRTGPRAQRSRGRSRTFGSSGAGSGGPA</sequence>